<reference evidence="1 2" key="1">
    <citation type="journal article" date="2019" name="Nat. Ecol. Evol.">
        <title>Megaphylogeny resolves global patterns of mushroom evolution.</title>
        <authorList>
            <person name="Varga T."/>
            <person name="Krizsan K."/>
            <person name="Foldi C."/>
            <person name="Dima B."/>
            <person name="Sanchez-Garcia M."/>
            <person name="Sanchez-Ramirez S."/>
            <person name="Szollosi G.J."/>
            <person name="Szarkandi J.G."/>
            <person name="Papp V."/>
            <person name="Albert L."/>
            <person name="Andreopoulos W."/>
            <person name="Angelini C."/>
            <person name="Antonin V."/>
            <person name="Barry K.W."/>
            <person name="Bougher N.L."/>
            <person name="Buchanan P."/>
            <person name="Buyck B."/>
            <person name="Bense V."/>
            <person name="Catcheside P."/>
            <person name="Chovatia M."/>
            <person name="Cooper J."/>
            <person name="Damon W."/>
            <person name="Desjardin D."/>
            <person name="Finy P."/>
            <person name="Geml J."/>
            <person name="Haridas S."/>
            <person name="Hughes K."/>
            <person name="Justo A."/>
            <person name="Karasinski D."/>
            <person name="Kautmanova I."/>
            <person name="Kiss B."/>
            <person name="Kocsube S."/>
            <person name="Kotiranta H."/>
            <person name="LaButti K.M."/>
            <person name="Lechner B.E."/>
            <person name="Liimatainen K."/>
            <person name="Lipzen A."/>
            <person name="Lukacs Z."/>
            <person name="Mihaltcheva S."/>
            <person name="Morgado L.N."/>
            <person name="Niskanen T."/>
            <person name="Noordeloos M.E."/>
            <person name="Ohm R.A."/>
            <person name="Ortiz-Santana B."/>
            <person name="Ovrebo C."/>
            <person name="Racz N."/>
            <person name="Riley R."/>
            <person name="Savchenko A."/>
            <person name="Shiryaev A."/>
            <person name="Soop K."/>
            <person name="Spirin V."/>
            <person name="Szebenyi C."/>
            <person name="Tomsovsky M."/>
            <person name="Tulloss R.E."/>
            <person name="Uehling J."/>
            <person name="Grigoriev I.V."/>
            <person name="Vagvolgyi C."/>
            <person name="Papp T."/>
            <person name="Martin F.M."/>
            <person name="Miettinen O."/>
            <person name="Hibbett D.S."/>
            <person name="Nagy L.G."/>
        </authorList>
    </citation>
    <scope>NUCLEOTIDE SEQUENCE [LARGE SCALE GENOMIC DNA]</scope>
    <source>
        <strain evidence="1 2">NL-1719</strain>
    </source>
</reference>
<accession>A0ACD3ANH9</accession>
<sequence length="389" mass="39707">MAGVGAGFQPSRSSSSSQPSPVIRPQQPDHLGIYGYNDPRTPSYRPGDSRSPRSTSTTSLQLDIVPPSRPQSRYEDHNNPMNPISPGGFLLPSGEASPRLQHMQLAPDNQEPPVIPVIPEAQFGPPPPNFVAQSFTPSGTNMQLPATGAAISVAGVGGNPWSASPSGGRAQPLGGSSPRAVPTSVSTWGSNTSTKRGSLYGNTNTSSQPRTVGTVPNSSSNQPLEPFIPPPDDSFESTTKKKGSKKAATAAASAAPRGGGSFFGGLWGGGSAPAPADTGDTDSVESDDQSSTTRKNTQLNSTVGRGGARVWESAGVEGMPGSISPSRGTIPMPVPSGMPVPVPPPHSQTMPIPVPSPQPLQVPPPNRTAAGAGAGAAAKAKKKTTGSRR</sequence>
<keyword evidence="2" id="KW-1185">Reference proteome</keyword>
<dbReference type="Proteomes" id="UP000308600">
    <property type="component" value="Unassembled WGS sequence"/>
</dbReference>
<gene>
    <name evidence="1" type="ORF">BDN72DRAFT_843342</name>
</gene>
<evidence type="ECO:0000313" key="1">
    <source>
        <dbReference type="EMBL" id="TFK67245.1"/>
    </source>
</evidence>
<protein>
    <submittedName>
        <fullName evidence="1">Uncharacterized protein</fullName>
    </submittedName>
</protein>
<name>A0ACD3ANH9_9AGAR</name>
<evidence type="ECO:0000313" key="2">
    <source>
        <dbReference type="Proteomes" id="UP000308600"/>
    </source>
</evidence>
<dbReference type="EMBL" id="ML208381">
    <property type="protein sequence ID" value="TFK67245.1"/>
    <property type="molecule type" value="Genomic_DNA"/>
</dbReference>
<proteinExistence type="predicted"/>
<organism evidence="1 2">
    <name type="scientific">Pluteus cervinus</name>
    <dbReference type="NCBI Taxonomy" id="181527"/>
    <lineage>
        <taxon>Eukaryota</taxon>
        <taxon>Fungi</taxon>
        <taxon>Dikarya</taxon>
        <taxon>Basidiomycota</taxon>
        <taxon>Agaricomycotina</taxon>
        <taxon>Agaricomycetes</taxon>
        <taxon>Agaricomycetidae</taxon>
        <taxon>Agaricales</taxon>
        <taxon>Pluteineae</taxon>
        <taxon>Pluteaceae</taxon>
        <taxon>Pluteus</taxon>
    </lineage>
</organism>